<feature type="transmembrane region" description="Helical" evidence="2">
    <location>
        <begin position="320"/>
        <end position="338"/>
    </location>
</feature>
<sequence length="385" mass="39744">MPGLCLSFPHRAVIAAGISTFVLAFGHGDAHAQYAQPGYGQPPPPGYGQPQPGYGQAPPPPGYGQPPPPGYGYGQPPYGQQPYPSYPQPSSSKSNKRGSEEMGFLYGMSLAYGVGTGIWIDALGKVTDPGLAILAPIGFGAAFPIGVYFWDNYDKFNRGVPSSMATGLALGAVEGMAISGLHWQHTGGNAFTSKSFQGYTTLTFLSATGGGIGGYFFGEWLRPDPRSLAFIASGSAWGAIAGTMLGAGASTGDWKDAASIVGFLGYNAGIVATGALSTFYVPSYNSLKYMWLGYVAGTALSSVVYFFYIGSDSNPRHGLIANAAGGLAGLGLAAVLASDLKDDGDRRSGYFKAPFQLGMTPVPALPGMSMSSSPGGTMISAFGEF</sequence>
<feature type="transmembrane region" description="Helical" evidence="2">
    <location>
        <begin position="162"/>
        <end position="184"/>
    </location>
</feature>
<feature type="transmembrane region" description="Helical" evidence="2">
    <location>
        <begin position="196"/>
        <end position="216"/>
    </location>
</feature>
<gene>
    <name evidence="3" type="ORF">LVJ94_36775</name>
</gene>
<feature type="transmembrane region" description="Helical" evidence="2">
    <location>
        <begin position="260"/>
        <end position="282"/>
    </location>
</feature>
<accession>A0ABZ2KYS4</accession>
<evidence type="ECO:0000256" key="2">
    <source>
        <dbReference type="SAM" id="Phobius"/>
    </source>
</evidence>
<evidence type="ECO:0000256" key="1">
    <source>
        <dbReference type="SAM" id="MobiDB-lite"/>
    </source>
</evidence>
<reference evidence="3" key="1">
    <citation type="submission" date="2021-12" db="EMBL/GenBank/DDBJ databases">
        <title>Discovery of the Pendulisporaceae a myxobacterial family with distinct sporulation behavior and unique specialized metabolism.</title>
        <authorList>
            <person name="Garcia R."/>
            <person name="Popoff A."/>
            <person name="Bader C.D."/>
            <person name="Loehr J."/>
            <person name="Walesch S."/>
            <person name="Walt C."/>
            <person name="Boldt J."/>
            <person name="Bunk B."/>
            <person name="Haeckl F.J.F.P.J."/>
            <person name="Gunesch A.P."/>
            <person name="Birkelbach J."/>
            <person name="Nuebel U."/>
            <person name="Pietschmann T."/>
            <person name="Bach T."/>
            <person name="Mueller R."/>
        </authorList>
    </citation>
    <scope>NUCLEOTIDE SEQUENCE</scope>
    <source>
        <strain evidence="3">MSr11367</strain>
    </source>
</reference>
<feature type="transmembrane region" description="Helical" evidence="2">
    <location>
        <begin position="103"/>
        <end position="120"/>
    </location>
</feature>
<organism evidence="3 4">
    <name type="scientific">Pendulispora rubella</name>
    <dbReference type="NCBI Taxonomy" id="2741070"/>
    <lineage>
        <taxon>Bacteria</taxon>
        <taxon>Pseudomonadati</taxon>
        <taxon>Myxococcota</taxon>
        <taxon>Myxococcia</taxon>
        <taxon>Myxococcales</taxon>
        <taxon>Sorangiineae</taxon>
        <taxon>Pendulisporaceae</taxon>
        <taxon>Pendulispora</taxon>
    </lineage>
</organism>
<dbReference type="SUPFAM" id="SSF81995">
    <property type="entry name" value="beta-sandwich domain of Sec23/24"/>
    <property type="match status" value="1"/>
</dbReference>
<feature type="compositionally biased region" description="Low complexity" evidence="1">
    <location>
        <begin position="74"/>
        <end position="91"/>
    </location>
</feature>
<keyword evidence="4" id="KW-1185">Reference proteome</keyword>
<dbReference type="Proteomes" id="UP001374803">
    <property type="component" value="Chromosome"/>
</dbReference>
<keyword evidence="2" id="KW-0812">Transmembrane</keyword>
<name>A0ABZ2KYS4_9BACT</name>
<dbReference type="EMBL" id="CP089983">
    <property type="protein sequence ID" value="WXB02459.1"/>
    <property type="molecule type" value="Genomic_DNA"/>
</dbReference>
<protein>
    <submittedName>
        <fullName evidence="3">Uncharacterized protein</fullName>
    </submittedName>
</protein>
<feature type="transmembrane region" description="Helical" evidence="2">
    <location>
        <begin position="228"/>
        <end position="248"/>
    </location>
</feature>
<feature type="region of interest" description="Disordered" evidence="1">
    <location>
        <begin position="34"/>
        <end position="98"/>
    </location>
</feature>
<keyword evidence="2" id="KW-1133">Transmembrane helix</keyword>
<dbReference type="RefSeq" id="WP_394832087.1">
    <property type="nucleotide sequence ID" value="NZ_CP089929.1"/>
</dbReference>
<feature type="compositionally biased region" description="Pro residues" evidence="1">
    <location>
        <begin position="57"/>
        <end position="70"/>
    </location>
</feature>
<keyword evidence="2" id="KW-0472">Membrane</keyword>
<evidence type="ECO:0000313" key="3">
    <source>
        <dbReference type="EMBL" id="WXB02459.1"/>
    </source>
</evidence>
<evidence type="ECO:0000313" key="4">
    <source>
        <dbReference type="Proteomes" id="UP001374803"/>
    </source>
</evidence>
<proteinExistence type="predicted"/>
<feature type="transmembrane region" description="Helical" evidence="2">
    <location>
        <begin position="132"/>
        <end position="150"/>
    </location>
</feature>
<feature type="transmembrane region" description="Helical" evidence="2">
    <location>
        <begin position="289"/>
        <end position="308"/>
    </location>
</feature>